<evidence type="ECO:0000256" key="2">
    <source>
        <dbReference type="SAM" id="SignalP"/>
    </source>
</evidence>
<evidence type="ECO:0000313" key="3">
    <source>
        <dbReference type="EMBL" id="AKS43340.1"/>
    </source>
</evidence>
<dbReference type="OrthoDB" id="9919977at2"/>
<evidence type="ECO:0000313" key="4">
    <source>
        <dbReference type="Proteomes" id="UP000066624"/>
    </source>
</evidence>
<feature type="compositionally biased region" description="Basic and acidic residues" evidence="1">
    <location>
        <begin position="57"/>
        <end position="70"/>
    </location>
</feature>
<feature type="region of interest" description="Disordered" evidence="1">
    <location>
        <begin position="57"/>
        <end position="99"/>
    </location>
</feature>
<feature type="compositionally biased region" description="Basic residues" evidence="1">
    <location>
        <begin position="71"/>
        <end position="80"/>
    </location>
</feature>
<evidence type="ECO:0000256" key="1">
    <source>
        <dbReference type="SAM" id="MobiDB-lite"/>
    </source>
</evidence>
<feature type="signal peptide" evidence="2">
    <location>
        <begin position="1"/>
        <end position="27"/>
    </location>
</feature>
<feature type="compositionally biased region" description="Basic and acidic residues" evidence="1">
    <location>
        <begin position="151"/>
        <end position="161"/>
    </location>
</feature>
<feature type="chain" id="PRO_5043556755" evidence="2">
    <location>
        <begin position="28"/>
        <end position="190"/>
    </location>
</feature>
<feature type="compositionally biased region" description="Basic residues" evidence="1">
    <location>
        <begin position="179"/>
        <end position="190"/>
    </location>
</feature>
<dbReference type="RefSeq" id="WP_156201290.1">
    <property type="nucleotide sequence ID" value="NZ_CP012154.1"/>
</dbReference>
<dbReference type="STRING" id="1579979.WM2015_2987"/>
<dbReference type="Proteomes" id="UP000066624">
    <property type="component" value="Chromosome"/>
</dbReference>
<accession>A0A0K0Y097</accession>
<proteinExistence type="predicted"/>
<gene>
    <name evidence="3" type="ORF">WM2015_2987</name>
</gene>
<protein>
    <submittedName>
        <fullName evidence="3">Uncharacterized protein</fullName>
    </submittedName>
</protein>
<sequence length="190" mass="22749">MNRQTAYSFSRAALLASAALFALPAWSAPKADTHEEFGPEWLVTSLLLGANGHDRDAGWDRRPHRRDERWGRRHDRRSHRAREYASQATAQAHSAHRRGCRVSGPRWSLDWDAHYRWALDARPRELDRETNRRSERLNRCRLNQRYYSRDRWHDHDDGRGGRHDRHGHGHHNRDDHRYDQRRHGRRHRDG</sequence>
<feature type="region of interest" description="Disordered" evidence="1">
    <location>
        <begin position="151"/>
        <end position="190"/>
    </location>
</feature>
<feature type="compositionally biased region" description="Basic residues" evidence="1">
    <location>
        <begin position="162"/>
        <end position="171"/>
    </location>
</feature>
<name>A0A0K0Y097_9GAMM</name>
<dbReference type="KEGG" id="wma:WM2015_2987"/>
<organism evidence="3 4">
    <name type="scientific">Wenzhouxiangella marina</name>
    <dbReference type="NCBI Taxonomy" id="1579979"/>
    <lineage>
        <taxon>Bacteria</taxon>
        <taxon>Pseudomonadati</taxon>
        <taxon>Pseudomonadota</taxon>
        <taxon>Gammaproteobacteria</taxon>
        <taxon>Chromatiales</taxon>
        <taxon>Wenzhouxiangellaceae</taxon>
        <taxon>Wenzhouxiangella</taxon>
    </lineage>
</organism>
<keyword evidence="2" id="KW-0732">Signal</keyword>
<dbReference type="AlphaFoldDB" id="A0A0K0Y097"/>
<reference evidence="3 4" key="1">
    <citation type="submission" date="2015-07" db="EMBL/GenBank/DDBJ databases">
        <authorList>
            <person name="Noorani M."/>
        </authorList>
    </citation>
    <scope>NUCLEOTIDE SEQUENCE [LARGE SCALE GENOMIC DNA]</scope>
    <source>
        <strain evidence="3 4">KCTC 42284</strain>
    </source>
</reference>
<dbReference type="EMBL" id="CP012154">
    <property type="protein sequence ID" value="AKS43340.1"/>
    <property type="molecule type" value="Genomic_DNA"/>
</dbReference>
<keyword evidence="4" id="KW-1185">Reference proteome</keyword>